<evidence type="ECO:0000313" key="4">
    <source>
        <dbReference type="Proteomes" id="UP000249808"/>
    </source>
</evidence>
<evidence type="ECO:0000313" key="3">
    <source>
        <dbReference type="EMBL" id="RAK43871.1"/>
    </source>
</evidence>
<feature type="domain" description="DUF2231" evidence="2">
    <location>
        <begin position="2"/>
        <end position="135"/>
    </location>
</feature>
<sequence length="141" mass="15502">MPLHPLVVHFPIALLLVGTLFEIVSLKYRKQLNLAGTILLVLGFVSGVVAFLTGDSGERFAEMHFGEVENLIHQHEDMARNAMIMFGLAVALKAFTHFNAKYQKQIYIAVIIIAIIGSALLAYAGHLGGQIVYENAKILNQ</sequence>
<organism evidence="3 4">
    <name type="scientific">Macrococcus epidermidis</name>
    <dbReference type="NCBI Taxonomy" id="1902580"/>
    <lineage>
        <taxon>Bacteria</taxon>
        <taxon>Bacillati</taxon>
        <taxon>Bacillota</taxon>
        <taxon>Bacilli</taxon>
        <taxon>Bacillales</taxon>
        <taxon>Staphylococcaceae</taxon>
        <taxon>Macrococcus</taxon>
    </lineage>
</organism>
<evidence type="ECO:0000259" key="2">
    <source>
        <dbReference type="Pfam" id="PF09990"/>
    </source>
</evidence>
<keyword evidence="1" id="KW-1133">Transmembrane helix</keyword>
<reference evidence="3 4" key="1">
    <citation type="journal article" date="2018" name="Front. Microbiol.">
        <title>Description and Comparative Genomics of Macrococcus caseolyticus subsp. hominis subsp. nov., Macrococcus goetzii sp. nov., Macrococcus epidermidis sp. nov., and Macrococcus bohemicus sp. nov., Novel Macrococci From Human Clinical Material With Virulence Potential and Suspected Uptake of Foreign DNA by Natural Transformation.</title>
        <authorList>
            <person name="Maslanova I."/>
            <person name="Wertheimer Z."/>
            <person name="Sedlacek I."/>
            <person name="Svec P."/>
            <person name="Indrakova A."/>
            <person name="Kovarovic V."/>
            <person name="Schumann P."/>
            <person name="Sproer C."/>
            <person name="Kralova S."/>
            <person name="Sedo O."/>
            <person name="Kristofova L."/>
            <person name="Vrbovska V."/>
            <person name="Fuzik T."/>
            <person name="Petras P."/>
            <person name="Zdrahal Z."/>
            <person name="Ruzickova V."/>
            <person name="Doskar J."/>
            <person name="Pantucek R."/>
        </authorList>
    </citation>
    <scope>NUCLEOTIDE SEQUENCE [LARGE SCALE GENOMIC DNA]</scope>
    <source>
        <strain evidence="3 4">01/688</strain>
    </source>
</reference>
<feature type="transmembrane region" description="Helical" evidence="1">
    <location>
        <begin position="32"/>
        <end position="53"/>
    </location>
</feature>
<evidence type="ECO:0000256" key="1">
    <source>
        <dbReference type="SAM" id="Phobius"/>
    </source>
</evidence>
<protein>
    <recommendedName>
        <fullName evidence="2">DUF2231 domain-containing protein</fullName>
    </recommendedName>
</protein>
<comment type="caution">
    <text evidence="3">The sequence shown here is derived from an EMBL/GenBank/DDBJ whole genome shotgun (WGS) entry which is preliminary data.</text>
</comment>
<dbReference type="RefSeq" id="WP_111717152.1">
    <property type="nucleotide sequence ID" value="NZ_CP073819.1"/>
</dbReference>
<accession>A0A327ZNA7</accession>
<dbReference type="Pfam" id="PF09990">
    <property type="entry name" value="DUF2231"/>
    <property type="match status" value="1"/>
</dbReference>
<proteinExistence type="predicted"/>
<dbReference type="Proteomes" id="UP000249808">
    <property type="component" value="Unassembled WGS sequence"/>
</dbReference>
<feature type="transmembrane region" description="Helical" evidence="1">
    <location>
        <begin position="6"/>
        <end position="25"/>
    </location>
</feature>
<gene>
    <name evidence="3" type="ORF">BHU61_11905</name>
</gene>
<dbReference type="EMBL" id="PZJH01000008">
    <property type="protein sequence ID" value="RAK43871.1"/>
    <property type="molecule type" value="Genomic_DNA"/>
</dbReference>
<keyword evidence="1" id="KW-0472">Membrane</keyword>
<keyword evidence="4" id="KW-1185">Reference proteome</keyword>
<name>A0A327ZNA7_9STAP</name>
<keyword evidence="1" id="KW-0812">Transmembrane</keyword>
<feature type="transmembrane region" description="Helical" evidence="1">
    <location>
        <begin position="78"/>
        <end position="95"/>
    </location>
</feature>
<feature type="transmembrane region" description="Helical" evidence="1">
    <location>
        <begin position="107"/>
        <end position="125"/>
    </location>
</feature>
<dbReference type="AlphaFoldDB" id="A0A327ZNA7"/>
<dbReference type="InterPro" id="IPR019251">
    <property type="entry name" value="DUF2231_TM"/>
</dbReference>